<dbReference type="STRING" id="200324.A0A2N5UEM7"/>
<reference evidence="5 6" key="1">
    <citation type="submission" date="2017-11" db="EMBL/GenBank/DDBJ databases">
        <title>De novo assembly and phasing of dikaryotic genomes from two isolates of Puccinia coronata f. sp. avenae, the causal agent of oat crown rust.</title>
        <authorList>
            <person name="Miller M.E."/>
            <person name="Zhang Y."/>
            <person name="Omidvar V."/>
            <person name="Sperschneider J."/>
            <person name="Schwessinger B."/>
            <person name="Raley C."/>
            <person name="Palmer J.M."/>
            <person name="Garnica D."/>
            <person name="Upadhyaya N."/>
            <person name="Rathjen J."/>
            <person name="Taylor J.M."/>
            <person name="Park R.F."/>
            <person name="Dodds P.N."/>
            <person name="Hirsch C.D."/>
            <person name="Kianian S.F."/>
            <person name="Figueroa M."/>
        </authorList>
    </citation>
    <scope>NUCLEOTIDE SEQUENCE [LARGE SCALE GENOMIC DNA]</scope>
    <source>
        <strain evidence="3">12NC29</strain>
        <strain evidence="2">12SD80</strain>
    </source>
</reference>
<dbReference type="EMBL" id="PGCI01000688">
    <property type="protein sequence ID" value="PLW21184.1"/>
    <property type="molecule type" value="Genomic_DNA"/>
</dbReference>
<sequence>MTLCSLGLRRVSLAGRTAARGISTTRQGIAAQPNAPAAAIVRATSGGSSSSSTTRKPGSRTYPLRKQFIFESYLHLFTANHVCLLFRHQDLTCAEWNSIRGKIKNLAVDKSQSSPPDSSVPFAQFTFNPDSLHASTIPPPKIEVLRTKMILPVLKSLLKQSMISRKTYDALIYPPRPPVKPSSPSSALDTATAPRSEKKKKEKQVQQKNLTGSLFALSQAEFNPGQIKQVLEIINTHLAKSSPSETAPSKKEGSSETQNDNQKKKIQFLVGFIHQSICKDDHDLKQFSNLNSLQTSRSQIVSLIGRFGSDLLFNLNLARASQLLTTLTGFQKTLQDQAAVHPPSPPTESSSNPSTPTE</sequence>
<gene>
    <name evidence="3" type="ORF">PCANC_20396</name>
    <name evidence="4" type="ORF">PCASD_11730</name>
    <name evidence="2" type="ORF">PCASD_18795</name>
</gene>
<comment type="caution">
    <text evidence="3">The sequence shown here is derived from an EMBL/GenBank/DDBJ whole genome shotgun (WGS) entry which is preliminary data.</text>
</comment>
<evidence type="ECO:0000313" key="3">
    <source>
        <dbReference type="EMBL" id="PLW36205.1"/>
    </source>
</evidence>
<feature type="region of interest" description="Disordered" evidence="1">
    <location>
        <begin position="335"/>
        <end position="358"/>
    </location>
</feature>
<evidence type="ECO:0000313" key="4">
    <source>
        <dbReference type="EMBL" id="PLW38951.1"/>
    </source>
</evidence>
<evidence type="ECO:0000313" key="6">
    <source>
        <dbReference type="Proteomes" id="UP000235392"/>
    </source>
</evidence>
<dbReference type="Proteomes" id="UP000235388">
    <property type="component" value="Unassembled WGS sequence"/>
</dbReference>
<dbReference type="EMBL" id="PGCJ01000243">
    <property type="protein sequence ID" value="PLW36205.1"/>
    <property type="molecule type" value="Genomic_DNA"/>
</dbReference>
<organism evidence="3 5">
    <name type="scientific">Puccinia coronata f. sp. avenae</name>
    <dbReference type="NCBI Taxonomy" id="200324"/>
    <lineage>
        <taxon>Eukaryota</taxon>
        <taxon>Fungi</taxon>
        <taxon>Dikarya</taxon>
        <taxon>Basidiomycota</taxon>
        <taxon>Pucciniomycotina</taxon>
        <taxon>Pucciniomycetes</taxon>
        <taxon>Pucciniales</taxon>
        <taxon>Pucciniaceae</taxon>
        <taxon>Puccinia</taxon>
    </lineage>
</organism>
<proteinExistence type="predicted"/>
<name>A0A2N5UEM7_9BASI</name>
<evidence type="ECO:0000313" key="2">
    <source>
        <dbReference type="EMBL" id="PLW21184.1"/>
    </source>
</evidence>
<protein>
    <submittedName>
        <fullName evidence="3">Uncharacterized protein</fullName>
    </submittedName>
</protein>
<accession>A0A2N5UEM7</accession>
<evidence type="ECO:0000256" key="1">
    <source>
        <dbReference type="SAM" id="MobiDB-lite"/>
    </source>
</evidence>
<feature type="region of interest" description="Disordered" evidence="1">
    <location>
        <begin position="173"/>
        <end position="206"/>
    </location>
</feature>
<keyword evidence="5" id="KW-1185">Reference proteome</keyword>
<dbReference type="AlphaFoldDB" id="A0A2N5UEM7"/>
<feature type="compositionally biased region" description="Low complexity" evidence="1">
    <location>
        <begin position="347"/>
        <end position="358"/>
    </location>
</feature>
<dbReference type="InterPro" id="IPR047865">
    <property type="entry name" value="Ribosomal_uL10_bac_type"/>
</dbReference>
<dbReference type="PANTHER" id="PTHR11560">
    <property type="entry name" value="39S RIBOSOMAL PROTEIN L10, MITOCHONDRIAL"/>
    <property type="match status" value="1"/>
</dbReference>
<evidence type="ECO:0000313" key="5">
    <source>
        <dbReference type="Proteomes" id="UP000235388"/>
    </source>
</evidence>
<dbReference type="OrthoDB" id="360689at2759"/>
<dbReference type="Proteomes" id="UP000235392">
    <property type="component" value="Unassembled WGS sequence"/>
</dbReference>
<feature type="region of interest" description="Disordered" evidence="1">
    <location>
        <begin position="241"/>
        <end position="261"/>
    </location>
</feature>
<dbReference type="EMBL" id="PGCI01000121">
    <property type="protein sequence ID" value="PLW38951.1"/>
    <property type="molecule type" value="Genomic_DNA"/>
</dbReference>